<dbReference type="OrthoDB" id="271604at2157"/>
<gene>
    <name evidence="3" type="ordered locus">Halru_2394</name>
</gene>
<dbReference type="EMBL" id="CP003050">
    <property type="protein sequence ID" value="AGB16978.1"/>
    <property type="molecule type" value="Genomic_DNA"/>
</dbReference>
<feature type="region of interest" description="Disordered" evidence="1">
    <location>
        <begin position="88"/>
        <end position="110"/>
    </location>
</feature>
<name>L0IDS1_HALRX</name>
<dbReference type="HOGENOM" id="CLU_159738_3_2_2"/>
<dbReference type="Proteomes" id="UP000010846">
    <property type="component" value="Chromosome"/>
</dbReference>
<organism evidence="3 4">
    <name type="scientific">Halovivax ruber (strain DSM 18193 / JCM 13892 / XH-70)</name>
    <dbReference type="NCBI Taxonomy" id="797302"/>
    <lineage>
        <taxon>Archaea</taxon>
        <taxon>Methanobacteriati</taxon>
        <taxon>Methanobacteriota</taxon>
        <taxon>Stenosarchaea group</taxon>
        <taxon>Halobacteria</taxon>
        <taxon>Halobacteriales</taxon>
        <taxon>Natrialbaceae</taxon>
        <taxon>Halovivax</taxon>
    </lineage>
</organism>
<evidence type="ECO:0000256" key="1">
    <source>
        <dbReference type="SAM" id="MobiDB-lite"/>
    </source>
</evidence>
<evidence type="ECO:0000259" key="2">
    <source>
        <dbReference type="Pfam" id="PF18545"/>
    </source>
</evidence>
<evidence type="ECO:0000313" key="3">
    <source>
        <dbReference type="EMBL" id="AGB16978.1"/>
    </source>
</evidence>
<accession>L0IDS1</accession>
<dbReference type="Pfam" id="PF18545">
    <property type="entry name" value="HalOD1"/>
    <property type="match status" value="1"/>
</dbReference>
<protein>
    <recommendedName>
        <fullName evidence="2">Halobacterial output domain-containing protein</fullName>
    </recommendedName>
</protein>
<reference evidence="3" key="1">
    <citation type="submission" date="2011-09" db="EMBL/GenBank/DDBJ databases">
        <title>Complete sequence of Halovivax ruber XH-70.</title>
        <authorList>
            <consortium name="US DOE Joint Genome Institute"/>
            <person name="Lucas S."/>
            <person name="Han J."/>
            <person name="Lapidus A."/>
            <person name="Cheng J.-F."/>
            <person name="Goodwin L."/>
            <person name="Pitluck S."/>
            <person name="Peters L."/>
            <person name="Mikhailova N."/>
            <person name="Davenport K."/>
            <person name="Detter J.C."/>
            <person name="Han C."/>
            <person name="Tapia R."/>
            <person name="Land M."/>
            <person name="Hauser L."/>
            <person name="Kyrpides N."/>
            <person name="Ivanova N."/>
            <person name="Pagani I."/>
            <person name="Sproer C."/>
            <person name="Anderson I."/>
            <person name="Woyke T."/>
        </authorList>
    </citation>
    <scope>NUCLEOTIDE SEQUENCE</scope>
    <source>
        <strain evidence="3">XH-70</strain>
    </source>
</reference>
<feature type="domain" description="Halobacterial output" evidence="2">
    <location>
        <begin position="14"/>
        <end position="87"/>
    </location>
</feature>
<evidence type="ECO:0000313" key="4">
    <source>
        <dbReference type="Proteomes" id="UP000010846"/>
    </source>
</evidence>
<sequence>MTTGTTTATVASASRPTSLRVVDAVADERGVEPMGLDPLYEAIDPDSLDSLFPPAPERPEATSRSIAFTFAGYQVTIDGAGAIDVTELDDRERVADPDIDSVDETTHSTD</sequence>
<proteinExistence type="predicted"/>
<dbReference type="eggNOG" id="arCOG08928">
    <property type="taxonomic scope" value="Archaea"/>
</dbReference>
<dbReference type="AlphaFoldDB" id="L0IDS1"/>
<dbReference type="KEGG" id="hru:Halru_2394"/>
<dbReference type="InterPro" id="IPR040624">
    <property type="entry name" value="HalOD1"/>
</dbReference>
<keyword evidence="4" id="KW-1185">Reference proteome</keyword>